<dbReference type="PANTHER" id="PTHR12770:SF31">
    <property type="entry name" value="RUS FAMILY MEMBER 1"/>
    <property type="match status" value="1"/>
</dbReference>
<dbReference type="Pfam" id="PF04884">
    <property type="entry name" value="UVB_sens_prot"/>
    <property type="match status" value="1"/>
</dbReference>
<keyword evidence="5" id="KW-0472">Membrane</keyword>
<keyword evidence="3" id="KW-0812">Transmembrane</keyword>
<dbReference type="PANTHER" id="PTHR12770">
    <property type="entry name" value="RUS1 FAMILY PROTEIN C16ORF58"/>
    <property type="match status" value="1"/>
</dbReference>
<dbReference type="InterPro" id="IPR054549">
    <property type="entry name" value="UVB_sens_RUS_dom"/>
</dbReference>
<proteinExistence type="inferred from homology"/>
<dbReference type="GO" id="GO:0016020">
    <property type="term" value="C:membrane"/>
    <property type="evidence" value="ECO:0007669"/>
    <property type="project" value="UniProtKB-SubCell"/>
</dbReference>
<reference evidence="8" key="1">
    <citation type="submission" date="2014-05" db="EMBL/GenBank/DDBJ databases">
        <title>The transcriptome of the halophilic microalga Tetraselmis sp. GSL018 isolated from the Great Salt Lake, Utah.</title>
        <authorList>
            <person name="Jinkerson R.E."/>
            <person name="D'Adamo S."/>
            <person name="Posewitz M.C."/>
        </authorList>
    </citation>
    <scope>NUCLEOTIDE SEQUENCE</scope>
    <source>
        <strain evidence="8">GSL018</strain>
    </source>
</reference>
<gene>
    <name evidence="8" type="ORF">TSPGSL018_16343</name>
</gene>
<dbReference type="AlphaFoldDB" id="A0A061S5B0"/>
<sequence length="448" mass="48603">MIRQFRDDVLQAEFCCNSTDVPLQPFKAEDQLQGNKTQSRRRNWFWSHVNLSLTAPFLPKDFPQSVSSDYASFQLWDTSQAICSYIRGMLCQNAIMVGVGVGREAATPLGALFQFFLRDLVGMLGGIVFAYCQGRGLDTHAKQWRLFADCINNVGLALELASPLFPRHFLAIACLGSVARSLCGVAAGATRAALTQHFALRRNAADIAAKEGSQETATTLVGMAAGMATTHLVSGSPACAWATFLVLTALHVYFNVRAVRSLCLRGLNEPRLEVLAEEYLRSGAVMTPEEAAGRETLLTPPLQRLLRAASRRRVVRVRLGAPVAEMVEDESGREALCCRGPEGLAGLHRVFCRRRCANVVLHRRAGSEAEVLAFLHACAVMTAANSSSSSRDALPAAVRSAGRVLDEGGEAILRKLRAAGWDLSTASLPSDPWRAEWPDAADAGTKME</sequence>
<evidence type="ECO:0000256" key="3">
    <source>
        <dbReference type="ARBA" id="ARBA00022692"/>
    </source>
</evidence>
<evidence type="ECO:0000256" key="1">
    <source>
        <dbReference type="ARBA" id="ARBA00004370"/>
    </source>
</evidence>
<protein>
    <submittedName>
        <fullName evidence="8">Upf0420 protein</fullName>
    </submittedName>
</protein>
<dbReference type="EMBL" id="GBEZ01007491">
    <property type="protein sequence ID" value="JAC77976.1"/>
    <property type="molecule type" value="Transcribed_RNA"/>
</dbReference>
<evidence type="ECO:0000259" key="7">
    <source>
        <dbReference type="Pfam" id="PF24160"/>
    </source>
</evidence>
<evidence type="ECO:0000259" key="6">
    <source>
        <dbReference type="Pfam" id="PF04884"/>
    </source>
</evidence>
<comment type="subcellular location">
    <subcellularLocation>
        <location evidence="1">Membrane</location>
    </subcellularLocation>
</comment>
<comment type="similarity">
    <text evidence="2">Belongs to the RUS1 family.</text>
</comment>
<dbReference type="Pfam" id="PF24160">
    <property type="entry name" value="UVB_sens_C"/>
    <property type="match status" value="1"/>
</dbReference>
<dbReference type="InterPro" id="IPR006968">
    <property type="entry name" value="RUS_fam"/>
</dbReference>
<dbReference type="InterPro" id="IPR055412">
    <property type="entry name" value="UVB_sens_C"/>
</dbReference>
<feature type="domain" description="Protein root UVB sensitive/RUS" evidence="6">
    <location>
        <begin position="48"/>
        <end position="282"/>
    </location>
</feature>
<evidence type="ECO:0000256" key="5">
    <source>
        <dbReference type="ARBA" id="ARBA00023136"/>
    </source>
</evidence>
<name>A0A061S5B0_9CHLO</name>
<evidence type="ECO:0000256" key="4">
    <source>
        <dbReference type="ARBA" id="ARBA00022989"/>
    </source>
</evidence>
<organism evidence="8">
    <name type="scientific">Tetraselmis sp. GSL018</name>
    <dbReference type="NCBI Taxonomy" id="582737"/>
    <lineage>
        <taxon>Eukaryota</taxon>
        <taxon>Viridiplantae</taxon>
        <taxon>Chlorophyta</taxon>
        <taxon>core chlorophytes</taxon>
        <taxon>Chlorodendrophyceae</taxon>
        <taxon>Chlorodendrales</taxon>
        <taxon>Chlorodendraceae</taxon>
        <taxon>Tetraselmis</taxon>
    </lineage>
</organism>
<keyword evidence="4" id="KW-1133">Transmembrane helix</keyword>
<feature type="domain" description="Root UVB sensitive protein C-terminal" evidence="7">
    <location>
        <begin position="312"/>
        <end position="437"/>
    </location>
</feature>
<evidence type="ECO:0000313" key="8">
    <source>
        <dbReference type="EMBL" id="JAC77976.1"/>
    </source>
</evidence>
<evidence type="ECO:0000256" key="2">
    <source>
        <dbReference type="ARBA" id="ARBA00007558"/>
    </source>
</evidence>
<accession>A0A061S5B0</accession>